<evidence type="ECO:0000256" key="8">
    <source>
        <dbReference type="HAMAP-Rule" id="MF_00425"/>
    </source>
</evidence>
<gene>
    <name evidence="8" type="primary">nqrA</name>
    <name evidence="12" type="ORF">FH5T_21805</name>
    <name evidence="13" type="ORF">SAMN05444285_12823</name>
</gene>
<dbReference type="Pfam" id="PF11973">
    <property type="entry name" value="NQRA_SLBB"/>
    <property type="match status" value="1"/>
</dbReference>
<evidence type="ECO:0000256" key="1">
    <source>
        <dbReference type="ARBA" id="ARBA00022448"/>
    </source>
</evidence>
<dbReference type="InterPro" id="IPR056147">
    <property type="entry name" value="NQRA_N"/>
</dbReference>
<keyword evidence="1 8" id="KW-0813">Transport</keyword>
<name>X5E439_9BACT</name>
<dbReference type="Pfam" id="PF24836">
    <property type="entry name" value="NQRA_2nd"/>
    <property type="match status" value="1"/>
</dbReference>
<comment type="subunit">
    <text evidence="8">Composed of six subunits; NqrA, NqrB, NqrC, NqrD, NqrE and NqrF.</text>
</comment>
<protein>
    <recommendedName>
        <fullName evidence="8">Na(+)-translocating NADH-quinone reductase subunit A</fullName>
        <shortName evidence="8">Na(+)-NQR subunit A</shortName>
        <shortName evidence="8">Na(+)-translocating NQR subunit A</shortName>
        <ecNumber evidence="8">7.2.1.1</ecNumber>
    </recommendedName>
    <alternativeName>
        <fullName evidence="8">NQR complex subunit A</fullName>
    </alternativeName>
    <alternativeName>
        <fullName evidence="8">NQR-1 subunit A</fullName>
    </alternativeName>
</protein>
<evidence type="ECO:0000313" key="12">
    <source>
        <dbReference type="EMBL" id="AHW61361.1"/>
    </source>
</evidence>
<dbReference type="PANTHER" id="PTHR37839:SF1">
    <property type="entry name" value="NA(+)-TRANSLOCATING NADH-QUINONE REDUCTASE SUBUNIT A"/>
    <property type="match status" value="1"/>
</dbReference>
<evidence type="ECO:0000259" key="11">
    <source>
        <dbReference type="Pfam" id="PF24836"/>
    </source>
</evidence>
<feature type="domain" description="NqrA N-terminal barrel-sandwich hybrid" evidence="9">
    <location>
        <begin position="5"/>
        <end position="98"/>
    </location>
</feature>
<comment type="catalytic activity">
    <reaction evidence="8">
        <text>a ubiquinone + n Na(+)(in) + NADH + H(+) = a ubiquinol + n Na(+)(out) + NAD(+)</text>
        <dbReference type="Rhea" id="RHEA:47748"/>
        <dbReference type="Rhea" id="RHEA-COMP:9565"/>
        <dbReference type="Rhea" id="RHEA-COMP:9566"/>
        <dbReference type="ChEBI" id="CHEBI:15378"/>
        <dbReference type="ChEBI" id="CHEBI:16389"/>
        <dbReference type="ChEBI" id="CHEBI:17976"/>
        <dbReference type="ChEBI" id="CHEBI:29101"/>
        <dbReference type="ChEBI" id="CHEBI:57540"/>
        <dbReference type="ChEBI" id="CHEBI:57945"/>
        <dbReference type="EC" id="7.2.1.1"/>
    </reaction>
</comment>
<dbReference type="GO" id="GO:0016655">
    <property type="term" value="F:oxidoreductase activity, acting on NAD(P)H, quinone or similar compound as acceptor"/>
    <property type="evidence" value="ECO:0007669"/>
    <property type="project" value="UniProtKB-UniRule"/>
</dbReference>
<dbReference type="Pfam" id="PF05896">
    <property type="entry name" value="NQRA_N"/>
    <property type="match status" value="1"/>
</dbReference>
<organism evidence="13 15">
    <name type="scientific">Draconibacterium orientale</name>
    <dbReference type="NCBI Taxonomy" id="1168034"/>
    <lineage>
        <taxon>Bacteria</taxon>
        <taxon>Pseudomonadati</taxon>
        <taxon>Bacteroidota</taxon>
        <taxon>Bacteroidia</taxon>
        <taxon>Marinilabiliales</taxon>
        <taxon>Prolixibacteraceae</taxon>
        <taxon>Draconibacterium</taxon>
    </lineage>
</organism>
<feature type="domain" description="Na(+)-translocating NADH-quinone reductase subunit A C-terminal" evidence="10">
    <location>
        <begin position="262"/>
        <end position="312"/>
    </location>
</feature>
<evidence type="ECO:0000313" key="13">
    <source>
        <dbReference type="EMBL" id="SET90632.1"/>
    </source>
</evidence>
<evidence type="ECO:0000256" key="5">
    <source>
        <dbReference type="ARBA" id="ARBA00023065"/>
    </source>
</evidence>
<keyword evidence="3 8" id="KW-0520">NAD</keyword>
<dbReference type="RefSeq" id="WP_038563209.1">
    <property type="nucleotide sequence ID" value="NZ_FOHT01000028.1"/>
</dbReference>
<dbReference type="KEGG" id="dori:FH5T_21805"/>
<dbReference type="InterPro" id="IPR056148">
    <property type="entry name" value="NQRA_2nd"/>
</dbReference>
<proteinExistence type="inferred from homology"/>
<dbReference type="NCBIfam" id="TIGR01936">
    <property type="entry name" value="nqrA"/>
    <property type="match status" value="1"/>
</dbReference>
<keyword evidence="2 8" id="KW-1278">Translocase</keyword>
<keyword evidence="4 8" id="KW-0915">Sodium</keyword>
<evidence type="ECO:0000256" key="3">
    <source>
        <dbReference type="ARBA" id="ARBA00023027"/>
    </source>
</evidence>
<evidence type="ECO:0000256" key="2">
    <source>
        <dbReference type="ARBA" id="ARBA00022967"/>
    </source>
</evidence>
<reference evidence="12 14" key="1">
    <citation type="submission" date="2014-03" db="EMBL/GenBank/DDBJ databases">
        <title>Complete genome sequence of a deeply braunched marine Bacteroidia bacterium Draconibacterium orientale type strain FH5T.</title>
        <authorList>
            <person name="Li X."/>
            <person name="Wang X."/>
            <person name="Xie Z."/>
            <person name="Du Z."/>
            <person name="Chen G."/>
        </authorList>
    </citation>
    <scope>NUCLEOTIDE SEQUENCE [LARGE SCALE GENOMIC DNA]</scope>
    <source>
        <strain evidence="12 14">FH5</strain>
    </source>
</reference>
<dbReference type="EMBL" id="FOHT01000028">
    <property type="protein sequence ID" value="SET90632.1"/>
    <property type="molecule type" value="Genomic_DNA"/>
</dbReference>
<dbReference type="InterPro" id="IPR022615">
    <property type="entry name" value="NqrA_C_domain"/>
</dbReference>
<keyword evidence="7 8" id="KW-0739">Sodium transport</keyword>
<dbReference type="NCBIfam" id="NF003761">
    <property type="entry name" value="PRK05352.1-4"/>
    <property type="match status" value="1"/>
</dbReference>
<dbReference type="HOGENOM" id="CLU_046656_0_0_10"/>
<reference evidence="13 15" key="2">
    <citation type="submission" date="2016-10" db="EMBL/GenBank/DDBJ databases">
        <authorList>
            <person name="de Groot N.N."/>
        </authorList>
    </citation>
    <scope>NUCLEOTIDE SEQUENCE [LARGE SCALE GENOMIC DNA]</scope>
    <source>
        <strain evidence="13 15">DSM 25947</strain>
    </source>
</reference>
<evidence type="ECO:0000313" key="15">
    <source>
        <dbReference type="Proteomes" id="UP000181981"/>
    </source>
</evidence>
<keyword evidence="14" id="KW-1185">Reference proteome</keyword>
<evidence type="ECO:0000256" key="4">
    <source>
        <dbReference type="ARBA" id="ARBA00023053"/>
    </source>
</evidence>
<dbReference type="AlphaFoldDB" id="X5E439"/>
<evidence type="ECO:0000259" key="9">
    <source>
        <dbReference type="Pfam" id="PF05896"/>
    </source>
</evidence>
<dbReference type="GO" id="GO:0006814">
    <property type="term" value="P:sodium ion transport"/>
    <property type="evidence" value="ECO:0007669"/>
    <property type="project" value="UniProtKB-UniRule"/>
</dbReference>
<evidence type="ECO:0000256" key="7">
    <source>
        <dbReference type="ARBA" id="ARBA00023201"/>
    </source>
</evidence>
<evidence type="ECO:0000256" key="6">
    <source>
        <dbReference type="ARBA" id="ARBA00023075"/>
    </source>
</evidence>
<dbReference type="HAMAP" id="MF_00425">
    <property type="entry name" value="NqrA"/>
    <property type="match status" value="1"/>
</dbReference>
<feature type="domain" description="NqrA second alpha/beta" evidence="11">
    <location>
        <begin position="114"/>
        <end position="256"/>
    </location>
</feature>
<keyword evidence="6 8" id="KW-0830">Ubiquinone</keyword>
<keyword evidence="5 8" id="KW-0406">Ion transport</keyword>
<dbReference type="Proteomes" id="UP000181981">
    <property type="component" value="Unassembled WGS sequence"/>
</dbReference>
<dbReference type="InterPro" id="IPR008703">
    <property type="entry name" value="NqrA"/>
</dbReference>
<dbReference type="EMBL" id="CP007451">
    <property type="protein sequence ID" value="AHW61361.1"/>
    <property type="molecule type" value="Genomic_DNA"/>
</dbReference>
<evidence type="ECO:0000313" key="14">
    <source>
        <dbReference type="Proteomes" id="UP000023772"/>
    </source>
</evidence>
<dbReference type="PANTHER" id="PTHR37839">
    <property type="entry name" value="NA(+)-TRANSLOCATING NADH-QUINONE REDUCTASE SUBUNIT A"/>
    <property type="match status" value="1"/>
</dbReference>
<sequence length="448" mass="49224">MSEVIKLRKGLNIKLKGSAEKALDKLPVPATVALKPTDFPGLTPKLSVKVDAEVKAGDALFYDKYHPEILFTAPLGGKVVSINRGERRKILEVVIATDEKIGSAEFKKADPSTLSAEEVKEQILKSGLWPFIKKRPYGIIANPEEKPKAIYISTFDTAPLAPDYNFVIDGQMDTFQTGVNALAQLTEGKVNLGVSKDSAFTSLKNVVVNTFEGPHPAGNVGIQIANTSPINKGEVVWTINVQDVLFIGRLFETGKVDFTKAVALTGSEVKTPKYYQTTLGAPVATIVGGKLVEADYNQRIISGNVLTGTKVSEKSYVGFYDSHISVIPEGDEYEFLGWADPGFNKFSATKAYFGKLFPKKEYTMNANIHGGERAFVLSNQYEKLVPMDILPVYLLKAILVNDLDKMENFGIYEVIEEDFALCEYACTSKIEVQKILREGINTMIKELG</sequence>
<dbReference type="Proteomes" id="UP000023772">
    <property type="component" value="Chromosome"/>
</dbReference>
<dbReference type="EC" id="7.2.1.1" evidence="8"/>
<evidence type="ECO:0000259" key="10">
    <source>
        <dbReference type="Pfam" id="PF11973"/>
    </source>
</evidence>
<comment type="function">
    <text evidence="8">NQR complex catalyzes the reduction of ubiquinone-1 to ubiquinol by two successive reactions, coupled with the transport of Na(+) ions from the cytoplasm to the periplasm. NqrA to NqrE are probably involved in the second step, the conversion of ubisemiquinone to ubiquinol.</text>
</comment>
<dbReference type="eggNOG" id="COG1726">
    <property type="taxonomic scope" value="Bacteria"/>
</dbReference>
<comment type="similarity">
    <text evidence="8">Belongs to the NqrA family.</text>
</comment>
<dbReference type="STRING" id="1168034.FH5T_21805"/>
<dbReference type="OrthoDB" id="9774536at2"/>
<accession>X5E439</accession>